<comment type="caution">
    <text evidence="1">The sequence shown here is derived from an EMBL/GenBank/DDBJ whole genome shotgun (WGS) entry which is preliminary data.</text>
</comment>
<protein>
    <submittedName>
        <fullName evidence="1">Uncharacterized protein</fullName>
    </submittedName>
</protein>
<sequence>MEIIPPNNDGPIHLSTVTCSSQDTATNGNIASEWALLVNIGTFYGLPRCLESKTNGFPEAVTTFSRPLSLPSFLRA</sequence>
<accession>A0ABD1NCT6</accession>
<gene>
    <name evidence="1" type="ORF">Fmac_007210</name>
</gene>
<proteinExistence type="predicted"/>
<dbReference type="EMBL" id="JBGMDY010000002">
    <property type="protein sequence ID" value="KAL2345925.1"/>
    <property type="molecule type" value="Genomic_DNA"/>
</dbReference>
<dbReference type="Proteomes" id="UP001603857">
    <property type="component" value="Unassembled WGS sequence"/>
</dbReference>
<keyword evidence="2" id="KW-1185">Reference proteome</keyword>
<evidence type="ECO:0000313" key="2">
    <source>
        <dbReference type="Proteomes" id="UP001603857"/>
    </source>
</evidence>
<dbReference type="AlphaFoldDB" id="A0ABD1NCT6"/>
<evidence type="ECO:0000313" key="1">
    <source>
        <dbReference type="EMBL" id="KAL2345925.1"/>
    </source>
</evidence>
<reference evidence="1 2" key="1">
    <citation type="submission" date="2024-08" db="EMBL/GenBank/DDBJ databases">
        <title>Insights into the chromosomal genome structure of Flemingia macrophylla.</title>
        <authorList>
            <person name="Ding Y."/>
            <person name="Zhao Y."/>
            <person name="Bi W."/>
            <person name="Wu M."/>
            <person name="Zhao G."/>
            <person name="Gong Y."/>
            <person name="Li W."/>
            <person name="Zhang P."/>
        </authorList>
    </citation>
    <scope>NUCLEOTIDE SEQUENCE [LARGE SCALE GENOMIC DNA]</scope>
    <source>
        <strain evidence="1">DYQJB</strain>
        <tissue evidence="1">Leaf</tissue>
    </source>
</reference>
<organism evidence="1 2">
    <name type="scientific">Flemingia macrophylla</name>
    <dbReference type="NCBI Taxonomy" id="520843"/>
    <lineage>
        <taxon>Eukaryota</taxon>
        <taxon>Viridiplantae</taxon>
        <taxon>Streptophyta</taxon>
        <taxon>Embryophyta</taxon>
        <taxon>Tracheophyta</taxon>
        <taxon>Spermatophyta</taxon>
        <taxon>Magnoliopsida</taxon>
        <taxon>eudicotyledons</taxon>
        <taxon>Gunneridae</taxon>
        <taxon>Pentapetalae</taxon>
        <taxon>rosids</taxon>
        <taxon>fabids</taxon>
        <taxon>Fabales</taxon>
        <taxon>Fabaceae</taxon>
        <taxon>Papilionoideae</taxon>
        <taxon>50 kb inversion clade</taxon>
        <taxon>NPAAA clade</taxon>
        <taxon>indigoferoid/millettioid clade</taxon>
        <taxon>Phaseoleae</taxon>
        <taxon>Flemingia</taxon>
    </lineage>
</organism>
<name>A0ABD1NCT6_9FABA</name>